<evidence type="ECO:0000313" key="1">
    <source>
        <dbReference type="EMBL" id="MPN18565.1"/>
    </source>
</evidence>
<organism evidence="1">
    <name type="scientific">bioreactor metagenome</name>
    <dbReference type="NCBI Taxonomy" id="1076179"/>
    <lineage>
        <taxon>unclassified sequences</taxon>
        <taxon>metagenomes</taxon>
        <taxon>ecological metagenomes</taxon>
    </lineage>
</organism>
<sequence>MAIAQRFRNFFGIERRVQLLFKRVFLPRLYGRVFNLPDLITEQIDAARAFLRRAANRIPFGQKKFIFFDQRPDRTLQLIDSAAAEIIHKFDMRPAV</sequence>
<dbReference type="EMBL" id="VSSQ01065926">
    <property type="protein sequence ID" value="MPN18565.1"/>
    <property type="molecule type" value="Genomic_DNA"/>
</dbReference>
<protein>
    <submittedName>
        <fullName evidence="1">Uncharacterized protein</fullName>
    </submittedName>
</protein>
<reference evidence="1" key="1">
    <citation type="submission" date="2019-08" db="EMBL/GenBank/DDBJ databases">
        <authorList>
            <person name="Kucharzyk K."/>
            <person name="Murdoch R.W."/>
            <person name="Higgins S."/>
            <person name="Loffler F."/>
        </authorList>
    </citation>
    <scope>NUCLEOTIDE SEQUENCE</scope>
</reference>
<accession>A0A645FVT8</accession>
<dbReference type="AlphaFoldDB" id="A0A645FVT8"/>
<comment type="caution">
    <text evidence="1">The sequence shown here is derived from an EMBL/GenBank/DDBJ whole genome shotgun (WGS) entry which is preliminary data.</text>
</comment>
<name>A0A645FVT8_9ZZZZ</name>
<proteinExistence type="predicted"/>
<gene>
    <name evidence="1" type="ORF">SDC9_165925</name>
</gene>